<feature type="domain" description="PucR C-terminal helix-turn-helix" evidence="1">
    <location>
        <begin position="45"/>
        <end position="102"/>
    </location>
</feature>
<gene>
    <name evidence="2" type="ORF">Dfulv_14390</name>
</gene>
<dbReference type="InterPro" id="IPR051448">
    <property type="entry name" value="CdaR-like_regulators"/>
</dbReference>
<evidence type="ECO:0000313" key="2">
    <source>
        <dbReference type="EMBL" id="UWP85349.1"/>
    </source>
</evidence>
<protein>
    <submittedName>
        <fullName evidence="2">Helix-turn-helix domain-containing protein</fullName>
    </submittedName>
</protein>
<dbReference type="EMBL" id="CP073720">
    <property type="protein sequence ID" value="UWP85349.1"/>
    <property type="molecule type" value="Genomic_DNA"/>
</dbReference>
<dbReference type="RefSeq" id="WP_259863450.1">
    <property type="nucleotide sequence ID" value="NZ_BAAAST010000020.1"/>
</dbReference>
<dbReference type="PANTHER" id="PTHR33744:SF17">
    <property type="entry name" value="CONSERVED PROTEIN"/>
    <property type="match status" value="1"/>
</dbReference>
<reference evidence="2" key="2">
    <citation type="submission" date="2022-09" db="EMBL/GenBank/DDBJ databases">
        <title>Biosynthetic gene clusters of Dactylosporangioum fulvum.</title>
        <authorList>
            <person name="Caradec T."/>
        </authorList>
    </citation>
    <scope>NUCLEOTIDE SEQUENCE</scope>
    <source>
        <strain evidence="2">NRRL B-16292</strain>
    </source>
</reference>
<evidence type="ECO:0000313" key="3">
    <source>
        <dbReference type="Proteomes" id="UP001059617"/>
    </source>
</evidence>
<organism evidence="2 3">
    <name type="scientific">Dactylosporangium fulvum</name>
    <dbReference type="NCBI Taxonomy" id="53359"/>
    <lineage>
        <taxon>Bacteria</taxon>
        <taxon>Bacillati</taxon>
        <taxon>Actinomycetota</taxon>
        <taxon>Actinomycetes</taxon>
        <taxon>Micromonosporales</taxon>
        <taxon>Micromonosporaceae</taxon>
        <taxon>Dactylosporangium</taxon>
    </lineage>
</organism>
<dbReference type="Gene3D" id="1.10.10.2840">
    <property type="entry name" value="PucR C-terminal helix-turn-helix domain"/>
    <property type="match status" value="1"/>
</dbReference>
<proteinExistence type="predicted"/>
<dbReference type="InterPro" id="IPR025736">
    <property type="entry name" value="PucR_C-HTH_dom"/>
</dbReference>
<evidence type="ECO:0000259" key="1">
    <source>
        <dbReference type="Pfam" id="PF13556"/>
    </source>
</evidence>
<dbReference type="Pfam" id="PF13556">
    <property type="entry name" value="HTH_30"/>
    <property type="match status" value="1"/>
</dbReference>
<keyword evidence="3" id="KW-1185">Reference proteome</keyword>
<sequence>MGTIANLRAEILLSELLSLLEANAQLRDPVITALVEHDRTYGTELARSLLACLDAMGDVRAAATEPHIHPNTLRYQIRRARAVSGINLADRVERLVCHLQLLLALRAG</sequence>
<dbReference type="Proteomes" id="UP001059617">
    <property type="component" value="Chromosome"/>
</dbReference>
<accession>A0ABY5W8L3</accession>
<dbReference type="InterPro" id="IPR042070">
    <property type="entry name" value="PucR_C-HTH_sf"/>
</dbReference>
<reference evidence="2" key="1">
    <citation type="submission" date="2021-04" db="EMBL/GenBank/DDBJ databases">
        <authorList>
            <person name="Hartkoorn R.C."/>
            <person name="Beaudoing E."/>
            <person name="Hot D."/>
        </authorList>
    </citation>
    <scope>NUCLEOTIDE SEQUENCE</scope>
    <source>
        <strain evidence="2">NRRL B-16292</strain>
    </source>
</reference>
<dbReference type="PANTHER" id="PTHR33744">
    <property type="entry name" value="CARBOHYDRATE DIACID REGULATOR"/>
    <property type="match status" value="1"/>
</dbReference>
<name>A0ABY5W8L3_9ACTN</name>